<proteinExistence type="predicted"/>
<comment type="caution">
    <text evidence="3">The sequence shown here is derived from an EMBL/GenBank/DDBJ whole genome shotgun (WGS) entry which is preliminary data.</text>
</comment>
<dbReference type="CDD" id="cd09113">
    <property type="entry name" value="PLDc_ymdC_like_2"/>
    <property type="match status" value="1"/>
</dbReference>
<dbReference type="CDD" id="cd09111">
    <property type="entry name" value="PLDc_ymdC_like_1"/>
    <property type="match status" value="1"/>
</dbReference>
<evidence type="ECO:0000259" key="2">
    <source>
        <dbReference type="PROSITE" id="PS50035"/>
    </source>
</evidence>
<feature type="chain" id="PRO_5015172917" evidence="1">
    <location>
        <begin position="21"/>
        <end position="508"/>
    </location>
</feature>
<evidence type="ECO:0000313" key="4">
    <source>
        <dbReference type="Proteomes" id="UP000243451"/>
    </source>
</evidence>
<dbReference type="Proteomes" id="UP000243451">
    <property type="component" value="Unassembled WGS sequence"/>
</dbReference>
<dbReference type="SUPFAM" id="SSF56024">
    <property type="entry name" value="Phospholipase D/nuclease"/>
    <property type="match status" value="2"/>
</dbReference>
<dbReference type="PROSITE" id="PS51257">
    <property type="entry name" value="PROKAR_LIPOPROTEIN"/>
    <property type="match status" value="1"/>
</dbReference>
<dbReference type="OrthoDB" id="9814092at2"/>
<dbReference type="Pfam" id="PF13091">
    <property type="entry name" value="PLDc_2"/>
    <property type="match status" value="2"/>
</dbReference>
<keyword evidence="1" id="KW-0732">Signal</keyword>
<dbReference type="EMBL" id="PPSK01000022">
    <property type="protein sequence ID" value="POB01130.1"/>
    <property type="molecule type" value="Genomic_DNA"/>
</dbReference>
<evidence type="ECO:0000313" key="3">
    <source>
        <dbReference type="EMBL" id="POB01130.1"/>
    </source>
</evidence>
<dbReference type="InterPro" id="IPR001736">
    <property type="entry name" value="PLipase_D/transphosphatidylase"/>
</dbReference>
<dbReference type="GO" id="GO:0030572">
    <property type="term" value="F:phosphatidyltransferase activity"/>
    <property type="evidence" value="ECO:0007669"/>
    <property type="project" value="UniProtKB-ARBA"/>
</dbReference>
<dbReference type="AlphaFoldDB" id="A0A2P4ER97"/>
<dbReference type="SMART" id="SM00155">
    <property type="entry name" value="PLDc"/>
    <property type="match status" value="2"/>
</dbReference>
<dbReference type="GO" id="GO:0032049">
    <property type="term" value="P:cardiolipin biosynthetic process"/>
    <property type="evidence" value="ECO:0007669"/>
    <property type="project" value="UniProtKB-ARBA"/>
</dbReference>
<gene>
    <name evidence="3" type="ORF">C1949_16860</name>
</gene>
<sequence>MLRQLLLVAAACLMTGCATAGMTHDELPTYYLPADPASKLSRYLDSQRPEDPDKSGFILLHNGSDALAARIRLIDMAERSLDIQYYIYNTDTTGGLLTEHLLKAADRGVRVRLLIDDVGASLEDVKVATVDLHPNIDVRLYNPLSLRSEWAKIFSKLGEFGRINYRMHNKVIVADNTALITGGRNIGDEYFALTDIDFQDVDVIGIGPIAAQASDSFDNFWNSGIAIPINAMAEDRNADDLARMRANLGSISRQAARNPYLKAVSRSRFLTGLDGSALDWHWGNAKWFYDDPSKSDPHGDGNKVAFLGRSLIEPISQTEEELLLTSAYFVPRQGGEKMLLSLIERGVDVSLLTNSLATTDVLAVHSGYAKSREPLLEGGMKLWELRPIAGQQERASPFLGESLASLHAKTFVFDRQAVFVGSVNLDARSILLNTEAGVFIENPELAQEMVELFQRWTSEDYAFRVDLDDRGDLRWRAEGQTWDTEPDAGLFRRFMSWTLGWLPLSGQL</sequence>
<evidence type="ECO:0000256" key="1">
    <source>
        <dbReference type="SAM" id="SignalP"/>
    </source>
</evidence>
<name>A0A2P4ER97_9GAMM</name>
<dbReference type="Gene3D" id="3.30.870.10">
    <property type="entry name" value="Endonuclease Chain A"/>
    <property type="match status" value="2"/>
</dbReference>
<protein>
    <submittedName>
        <fullName evidence="3">Phospholipase</fullName>
    </submittedName>
</protein>
<dbReference type="PROSITE" id="PS50035">
    <property type="entry name" value="PLD"/>
    <property type="match status" value="2"/>
</dbReference>
<feature type="domain" description="PLD phosphodiesterase" evidence="2">
    <location>
        <begin position="402"/>
        <end position="429"/>
    </location>
</feature>
<feature type="signal peptide" evidence="1">
    <location>
        <begin position="1"/>
        <end position="20"/>
    </location>
</feature>
<feature type="domain" description="PLD phosphodiesterase" evidence="2">
    <location>
        <begin position="163"/>
        <end position="190"/>
    </location>
</feature>
<dbReference type="RefSeq" id="WP_104739593.1">
    <property type="nucleotide sequence ID" value="NZ_BMHR01000005.1"/>
</dbReference>
<dbReference type="PANTHER" id="PTHR21248:SF12">
    <property type="entry name" value="CARDIOLIPIN SYNTHASE C"/>
    <property type="match status" value="1"/>
</dbReference>
<reference evidence="3 4" key="1">
    <citation type="submission" date="2018-01" db="EMBL/GenBank/DDBJ databases">
        <title>Draft genome of the type strain Pseudomonas oceani DSM 100277 isolated from the deep water in Okinawa trough, northwestern Pacific Ocean.</title>
        <authorList>
            <person name="Gomila M."/>
            <person name="Mulet M."/>
            <person name="Garcia-Valdes E."/>
            <person name="Lalucat J."/>
        </authorList>
    </citation>
    <scope>NUCLEOTIDE SEQUENCE [LARGE SCALE GENOMIC DNA]</scope>
    <source>
        <strain evidence="3 4">DSM 100277</strain>
    </source>
</reference>
<keyword evidence="4" id="KW-1185">Reference proteome</keyword>
<dbReference type="PANTHER" id="PTHR21248">
    <property type="entry name" value="CARDIOLIPIN SYNTHASE"/>
    <property type="match status" value="1"/>
</dbReference>
<organism evidence="3 4">
    <name type="scientific">Halopseudomonas oceani</name>
    <dbReference type="NCBI Taxonomy" id="1708783"/>
    <lineage>
        <taxon>Bacteria</taxon>
        <taxon>Pseudomonadati</taxon>
        <taxon>Pseudomonadota</taxon>
        <taxon>Gammaproteobacteria</taxon>
        <taxon>Pseudomonadales</taxon>
        <taxon>Pseudomonadaceae</taxon>
        <taxon>Halopseudomonas</taxon>
    </lineage>
</organism>
<dbReference type="InterPro" id="IPR025202">
    <property type="entry name" value="PLD-like_dom"/>
</dbReference>
<accession>A0A2P4ER97</accession>